<accession>A0A515D9W4</accession>
<feature type="signal peptide" evidence="1">
    <location>
        <begin position="1"/>
        <end position="17"/>
    </location>
</feature>
<dbReference type="InterPro" id="IPR007372">
    <property type="entry name" value="Lipid/polyisoprenoid-bd_YceI"/>
</dbReference>
<dbReference type="KEGG" id="rhf:EUB48_07740"/>
<dbReference type="Pfam" id="PF04264">
    <property type="entry name" value="YceI"/>
    <property type="match status" value="1"/>
</dbReference>
<organism evidence="3 4">
    <name type="scientific">Rhodoferax sediminis</name>
    <dbReference type="NCBI Taxonomy" id="2509614"/>
    <lineage>
        <taxon>Bacteria</taxon>
        <taxon>Pseudomonadati</taxon>
        <taxon>Pseudomonadota</taxon>
        <taxon>Betaproteobacteria</taxon>
        <taxon>Burkholderiales</taxon>
        <taxon>Comamonadaceae</taxon>
        <taxon>Rhodoferax</taxon>
    </lineage>
</organism>
<dbReference type="InterPro" id="IPR036761">
    <property type="entry name" value="TTHA0802/YceI-like_sf"/>
</dbReference>
<evidence type="ECO:0000256" key="1">
    <source>
        <dbReference type="SAM" id="SignalP"/>
    </source>
</evidence>
<dbReference type="PANTHER" id="PTHR34406">
    <property type="entry name" value="PROTEIN YCEI"/>
    <property type="match status" value="1"/>
</dbReference>
<dbReference type="OrthoDB" id="1247465at2"/>
<dbReference type="EMBL" id="CP035503">
    <property type="protein sequence ID" value="QDL37189.1"/>
    <property type="molecule type" value="Genomic_DNA"/>
</dbReference>
<keyword evidence="4" id="KW-1185">Reference proteome</keyword>
<evidence type="ECO:0000259" key="2">
    <source>
        <dbReference type="SMART" id="SM00867"/>
    </source>
</evidence>
<dbReference type="PANTHER" id="PTHR34406:SF1">
    <property type="entry name" value="PROTEIN YCEI"/>
    <property type="match status" value="1"/>
</dbReference>
<keyword evidence="1" id="KW-0732">Signal</keyword>
<evidence type="ECO:0000313" key="4">
    <source>
        <dbReference type="Proteomes" id="UP000316798"/>
    </source>
</evidence>
<sequence>MKVFLLALLLVGVGAQAAEYRRVDVAHSQIRFTSKQMGVPVDGVFHTFDADMAFDPQAPATARGQLRIALSSIDTGNREANEEVPGAQWFDVKRHPEAQFEMRQIQPLGAGRFQVSGILSLKGVSRPLAVDATLKPSGAGQAVLDGAFVLKRLDFGVGGGVWGDVGVVANEVTVQFHLVLEP</sequence>
<dbReference type="AlphaFoldDB" id="A0A515D9W4"/>
<proteinExistence type="predicted"/>
<protein>
    <submittedName>
        <fullName evidence="3">YceI family protein</fullName>
    </submittedName>
</protein>
<reference evidence="3 4" key="1">
    <citation type="submission" date="2019-01" db="EMBL/GenBank/DDBJ databases">
        <title>Genomic insights into a novel species Rhodoferax sp.</title>
        <authorList>
            <person name="Jin L."/>
        </authorList>
    </citation>
    <scope>NUCLEOTIDE SEQUENCE [LARGE SCALE GENOMIC DNA]</scope>
    <source>
        <strain evidence="3 4">CHu59-6-5</strain>
    </source>
</reference>
<dbReference type="Proteomes" id="UP000316798">
    <property type="component" value="Chromosome"/>
</dbReference>
<dbReference type="SUPFAM" id="SSF101874">
    <property type="entry name" value="YceI-like"/>
    <property type="match status" value="1"/>
</dbReference>
<name>A0A515D9W4_9BURK</name>
<feature type="chain" id="PRO_5021776156" evidence="1">
    <location>
        <begin position="18"/>
        <end position="182"/>
    </location>
</feature>
<dbReference type="SMART" id="SM00867">
    <property type="entry name" value="YceI"/>
    <property type="match status" value="1"/>
</dbReference>
<evidence type="ECO:0000313" key="3">
    <source>
        <dbReference type="EMBL" id="QDL37189.1"/>
    </source>
</evidence>
<gene>
    <name evidence="3" type="ORF">EUB48_07740</name>
</gene>
<dbReference type="RefSeq" id="WP_142818357.1">
    <property type="nucleotide sequence ID" value="NZ_CP035503.1"/>
</dbReference>
<feature type="domain" description="Lipid/polyisoprenoid-binding YceI-like" evidence="2">
    <location>
        <begin position="20"/>
        <end position="181"/>
    </location>
</feature>
<dbReference type="Gene3D" id="2.40.128.110">
    <property type="entry name" value="Lipid/polyisoprenoid-binding, YceI-like"/>
    <property type="match status" value="1"/>
</dbReference>